<accession>A0A2W7T3E7</accession>
<evidence type="ECO:0000313" key="2">
    <source>
        <dbReference type="Proteomes" id="UP000249115"/>
    </source>
</evidence>
<organism evidence="1 2">
    <name type="scientific">Algoriphagus ratkowskyi</name>
    <dbReference type="NCBI Taxonomy" id="57028"/>
    <lineage>
        <taxon>Bacteria</taxon>
        <taxon>Pseudomonadati</taxon>
        <taxon>Bacteroidota</taxon>
        <taxon>Cytophagia</taxon>
        <taxon>Cytophagales</taxon>
        <taxon>Cyclobacteriaceae</taxon>
        <taxon>Algoriphagus</taxon>
    </lineage>
</organism>
<dbReference type="Proteomes" id="UP000249115">
    <property type="component" value="Unassembled WGS sequence"/>
</dbReference>
<name>A0A2W7T3E7_9BACT</name>
<evidence type="ECO:0000313" key="1">
    <source>
        <dbReference type="EMBL" id="PZX57732.1"/>
    </source>
</evidence>
<gene>
    <name evidence="1" type="ORF">LV84_01861</name>
</gene>
<reference evidence="1 2" key="1">
    <citation type="submission" date="2018-06" db="EMBL/GenBank/DDBJ databases">
        <title>Genomic Encyclopedia of Archaeal and Bacterial Type Strains, Phase II (KMG-II): from individual species to whole genera.</title>
        <authorList>
            <person name="Goeker M."/>
        </authorList>
    </citation>
    <scope>NUCLEOTIDE SEQUENCE [LARGE SCALE GENOMIC DNA]</scope>
    <source>
        <strain evidence="1 2">DSM 22686</strain>
    </source>
</reference>
<protein>
    <submittedName>
        <fullName evidence="1">Uncharacterized protein</fullName>
    </submittedName>
</protein>
<comment type="caution">
    <text evidence="1">The sequence shown here is derived from an EMBL/GenBank/DDBJ whole genome shotgun (WGS) entry which is preliminary data.</text>
</comment>
<sequence length="84" mass="9611">MKYIIIDLAMKFFYLSSKPNNKGLHEVHDRDCVLIPDPYDRDYLGPYNTGNEALRKALTLKQDVDLCENCCKSAGHSIISNVYN</sequence>
<proteinExistence type="predicted"/>
<dbReference type="EMBL" id="QKZU01000006">
    <property type="protein sequence ID" value="PZX57732.1"/>
    <property type="molecule type" value="Genomic_DNA"/>
</dbReference>
<dbReference type="AlphaFoldDB" id="A0A2W7T3E7"/>